<feature type="binding site" evidence="4">
    <location>
        <begin position="105"/>
        <end position="108"/>
    </location>
    <ligand>
        <name>pyridoxal 5'-phosphate</name>
        <dbReference type="ChEBI" id="CHEBI:597326"/>
    </ligand>
</feature>
<dbReference type="UniPathway" id="UPA00253">
    <property type="reaction ID" value="UER00329"/>
</dbReference>
<comment type="catalytic activity">
    <reaction evidence="4 5">
        <text>L-kynurenine + H2O = anthranilate + L-alanine + H(+)</text>
        <dbReference type="Rhea" id="RHEA:16813"/>
        <dbReference type="ChEBI" id="CHEBI:15377"/>
        <dbReference type="ChEBI" id="CHEBI:15378"/>
        <dbReference type="ChEBI" id="CHEBI:16567"/>
        <dbReference type="ChEBI" id="CHEBI:57959"/>
        <dbReference type="ChEBI" id="CHEBI:57972"/>
        <dbReference type="EC" id="3.7.1.3"/>
    </reaction>
</comment>
<comment type="pathway">
    <text evidence="4 5">Amino-acid degradation; L-kynurenine degradation; L-alanine and anthranilate from L-kynurenine: step 1/1.</text>
</comment>
<dbReference type="PANTHER" id="PTHR14084:SF0">
    <property type="entry name" value="KYNURENINASE"/>
    <property type="match status" value="1"/>
</dbReference>
<dbReference type="GO" id="GO:0030170">
    <property type="term" value="F:pyridoxal phosphate binding"/>
    <property type="evidence" value="ECO:0007669"/>
    <property type="project" value="UniProtKB-UniRule"/>
</dbReference>
<evidence type="ECO:0000259" key="6">
    <source>
        <dbReference type="Pfam" id="PF00266"/>
    </source>
</evidence>
<evidence type="ECO:0000256" key="4">
    <source>
        <dbReference type="HAMAP-Rule" id="MF_03017"/>
    </source>
</evidence>
<evidence type="ECO:0000256" key="1">
    <source>
        <dbReference type="ARBA" id="ARBA00022642"/>
    </source>
</evidence>
<feature type="binding site" evidence="4">
    <location>
        <position position="77"/>
    </location>
    <ligand>
        <name>pyridoxal 5'-phosphate</name>
        <dbReference type="ChEBI" id="CHEBI:597326"/>
    </ligand>
</feature>
<evidence type="ECO:0000313" key="8">
    <source>
        <dbReference type="Proteomes" id="UP000291022"/>
    </source>
</evidence>
<comment type="function">
    <text evidence="4">Catalyzes the cleavage of L-kynurenine (L-Kyn) and L-3-hydroxykynurenine (L-3OHKyn) into anthranilic acid (AA) and 3-hydroxyanthranilic acid (3-OHAA), respectively. Has a preference for the L-3-hydroxy form. Also has cysteine-conjugate-beta-lyase activity.</text>
</comment>
<comment type="caution">
    <text evidence="4">Lacks conserved residue(s) required for the propagation of feature annotation.</text>
</comment>
<evidence type="ECO:0000256" key="2">
    <source>
        <dbReference type="ARBA" id="ARBA00022801"/>
    </source>
</evidence>
<accession>A0A452RQP9</accession>
<dbReference type="Gene3D" id="3.40.640.10">
    <property type="entry name" value="Type I PLP-dependent aspartate aminotransferase-like (Major domain)"/>
    <property type="match status" value="1"/>
</dbReference>
<feature type="domain" description="Aminotransferase class V" evidence="6">
    <location>
        <begin position="62"/>
        <end position="316"/>
    </location>
</feature>
<dbReference type="PIRSF" id="PIRSF038800">
    <property type="entry name" value="KYNU"/>
    <property type="match status" value="1"/>
</dbReference>
<comment type="similarity">
    <text evidence="4 5">Belongs to the kynureninase family.</text>
</comment>
<dbReference type="SUPFAM" id="SSF53383">
    <property type="entry name" value="PLP-dependent transferases"/>
    <property type="match status" value="1"/>
</dbReference>
<keyword evidence="8" id="KW-1185">Reference proteome</keyword>
<organism evidence="7 8">
    <name type="scientific">Ursus americanus</name>
    <name type="common">American black bear</name>
    <name type="synonym">Euarctos americanus</name>
    <dbReference type="NCBI Taxonomy" id="9643"/>
    <lineage>
        <taxon>Eukaryota</taxon>
        <taxon>Metazoa</taxon>
        <taxon>Chordata</taxon>
        <taxon>Craniata</taxon>
        <taxon>Vertebrata</taxon>
        <taxon>Euteleostomi</taxon>
        <taxon>Mammalia</taxon>
        <taxon>Eutheria</taxon>
        <taxon>Laurasiatheria</taxon>
        <taxon>Carnivora</taxon>
        <taxon>Caniformia</taxon>
        <taxon>Ursidae</taxon>
        <taxon>Ursus</taxon>
    </lineage>
</organism>
<gene>
    <name evidence="4 7" type="primary">KYNU</name>
</gene>
<dbReference type="InterPro" id="IPR000192">
    <property type="entry name" value="Aminotrans_V_dom"/>
</dbReference>
<dbReference type="EC" id="3.7.1.3" evidence="4 5"/>
<feature type="binding site" evidence="4">
    <location>
        <position position="273"/>
    </location>
    <ligand>
        <name>pyridoxal 5'-phosphate</name>
        <dbReference type="ChEBI" id="CHEBI:597326"/>
    </ligand>
</feature>
<dbReference type="GeneTree" id="ENSGT00390000008033"/>
<protein>
    <recommendedName>
        <fullName evidence="4 5">Kynureninase</fullName>
        <ecNumber evidence="4 5">3.7.1.3</ecNumber>
    </recommendedName>
    <alternativeName>
        <fullName evidence="4">L-kynurenine hydrolase</fullName>
    </alternativeName>
</protein>
<proteinExistence type="inferred from homology"/>
<keyword evidence="3 4" id="KW-0663">Pyridoxal phosphate</keyword>
<keyword evidence="2 4" id="KW-0378">Hydrolase</keyword>
<keyword evidence="1 4" id="KW-0662">Pyridine nucleotide biosynthesis</keyword>
<comment type="catalytic activity">
    <reaction evidence="5">
        <text>3-hydroxy-L-kynurenine + H2O = 3-hydroxyanthranilate + L-alanine + H(+)</text>
        <dbReference type="Rhea" id="RHEA:25143"/>
        <dbReference type="ChEBI" id="CHEBI:15377"/>
        <dbReference type="ChEBI" id="CHEBI:15378"/>
        <dbReference type="ChEBI" id="CHEBI:36559"/>
        <dbReference type="ChEBI" id="CHEBI:57972"/>
        <dbReference type="ChEBI" id="CHEBI:58125"/>
        <dbReference type="EC" id="3.7.1.3"/>
    </reaction>
</comment>
<comment type="pathway">
    <text evidence="4 5">Cofactor biosynthesis; NAD(+) biosynthesis; quinolinate from L-kynurenine: step 2/3.</text>
</comment>
<dbReference type="GO" id="GO:0019805">
    <property type="term" value="P:quinolinate biosynthetic process"/>
    <property type="evidence" value="ECO:0007669"/>
    <property type="project" value="UniProtKB-UniRule"/>
</dbReference>
<comment type="cofactor">
    <cofactor evidence="4 5">
        <name>pyridoxal 5'-phosphate</name>
        <dbReference type="ChEBI" id="CHEBI:597326"/>
    </cofactor>
</comment>
<feature type="binding site" evidence="4">
    <location>
        <position position="215"/>
    </location>
    <ligand>
        <name>pyridoxal 5'-phosphate</name>
        <dbReference type="ChEBI" id="CHEBI:597326"/>
    </ligand>
</feature>
<comment type="subcellular location">
    <subcellularLocation>
        <location evidence="4 5">Cytoplasm</location>
    </subcellularLocation>
</comment>
<dbReference type="GO" id="GO:0043420">
    <property type="term" value="P:anthranilate metabolic process"/>
    <property type="evidence" value="ECO:0007669"/>
    <property type="project" value="UniProtKB-UniRule"/>
</dbReference>
<feature type="modified residue" description="N6-(pyridoxal phosphate)lysine" evidence="4">
    <location>
        <position position="216"/>
    </location>
</feature>
<name>A0A452RQP9_URSAM</name>
<dbReference type="InterPro" id="IPR015422">
    <property type="entry name" value="PyrdxlP-dep_Trfase_small"/>
</dbReference>
<dbReference type="FunFam" id="3.40.640.10:FF:000031">
    <property type="entry name" value="Kynureninase"/>
    <property type="match status" value="1"/>
</dbReference>
<reference evidence="7" key="3">
    <citation type="submission" date="2025-09" db="UniProtKB">
        <authorList>
            <consortium name="Ensembl"/>
        </authorList>
    </citation>
    <scope>IDENTIFICATION</scope>
</reference>
<keyword evidence="4 5" id="KW-0963">Cytoplasm</keyword>
<feature type="binding site" evidence="4">
    <location>
        <position position="193"/>
    </location>
    <ligand>
        <name>pyridoxal 5'-phosphate</name>
        <dbReference type="ChEBI" id="CHEBI:597326"/>
    </ligand>
</feature>
<dbReference type="GO" id="GO:0019441">
    <property type="term" value="P:L-tryptophan catabolic process to kynurenine"/>
    <property type="evidence" value="ECO:0007669"/>
    <property type="project" value="TreeGrafter"/>
</dbReference>
<dbReference type="InterPro" id="IPR015424">
    <property type="entry name" value="PyrdxlP-dep_Trfase"/>
</dbReference>
<feature type="binding site" evidence="4">
    <location>
        <position position="245"/>
    </location>
    <ligand>
        <name>pyridoxal 5'-phosphate</name>
        <dbReference type="ChEBI" id="CHEBI:597326"/>
    </ligand>
</feature>
<dbReference type="HAMAP" id="MF_01970">
    <property type="entry name" value="Kynureninase"/>
    <property type="match status" value="1"/>
</dbReference>
<evidence type="ECO:0000256" key="5">
    <source>
        <dbReference type="PIRNR" id="PIRNR038800"/>
    </source>
</evidence>
<dbReference type="InterPro" id="IPR015421">
    <property type="entry name" value="PyrdxlP-dep_Trfase_major"/>
</dbReference>
<dbReference type="Pfam" id="PF00266">
    <property type="entry name" value="Aminotran_5"/>
    <property type="match status" value="1"/>
</dbReference>
<reference evidence="8" key="1">
    <citation type="submission" date="2016-06" db="EMBL/GenBank/DDBJ databases">
        <title>De novo assembly and RNA-Seq shows season-dependent expression and editing in black bear kidneys.</title>
        <authorList>
            <person name="Korstanje R."/>
            <person name="Srivastava A."/>
            <person name="Sarsani V.K."/>
            <person name="Sheehan S.M."/>
            <person name="Seger R.L."/>
            <person name="Barter M.E."/>
            <person name="Lindqvist C."/>
            <person name="Brody L.C."/>
            <person name="Mullikin J.C."/>
        </authorList>
    </citation>
    <scope>NUCLEOTIDE SEQUENCE [LARGE SCALE GENOMIC DNA]</scope>
</reference>
<dbReference type="Ensembl" id="ENSUAMT00000024182.1">
    <property type="protein sequence ID" value="ENSUAMP00000021639.1"/>
    <property type="gene ID" value="ENSUAMG00000016718.1"/>
</dbReference>
<dbReference type="GO" id="GO:0005737">
    <property type="term" value="C:cytoplasm"/>
    <property type="evidence" value="ECO:0007669"/>
    <property type="project" value="UniProtKB-SubCell"/>
</dbReference>
<sequence>VPKIQNVQLLMLIYEKLHTHTHTHTNLMVFMSVFNFRGAYGHDLGKRPWITGDETIVGLMNDIVGANEKEIALMNGLTVNLHLLLLSFFKPTPKRYKILLEAKAFPSDHYAIESQLQLHGLNIEKSMRIIKPREGEETLRIEDILEVIEEEGDSIAVILFGGLHFYSGQLFNIPAITRAGQAKGCFVGFDLAHAVGNVELHLHDWGVDFACWCSYKYLNSGAGGLAGAFVHEKHAHTIKPALVGWFGHELSTRFKMDNKLQLIPGVSGFRISNPPILLVCSLHASLEIFKQATMKALRRKSILLTGYLEYLIKHYYNKDKADTKKPFVNIITPSSIEDRGCQLTLTFSVPIRCVFQELEKRGVVVSISLALLPSVLSGLHVGVKCGSLVNLLVHVISCWSASEDRFKCQLNIHHCAN</sequence>
<dbReference type="PANTHER" id="PTHR14084">
    <property type="entry name" value="KYNURENINASE"/>
    <property type="match status" value="1"/>
</dbReference>
<comment type="subunit">
    <text evidence="4 5">Homodimer.</text>
</comment>
<feature type="binding site" evidence="4">
    <location>
        <position position="190"/>
    </location>
    <ligand>
        <name>pyridoxal 5'-phosphate</name>
        <dbReference type="ChEBI" id="CHEBI:597326"/>
    </ligand>
</feature>
<evidence type="ECO:0000313" key="7">
    <source>
        <dbReference type="Ensembl" id="ENSUAMP00000021639.1"/>
    </source>
</evidence>
<feature type="binding site" evidence="4">
    <location>
        <position position="78"/>
    </location>
    <ligand>
        <name>pyridoxal 5'-phosphate</name>
        <dbReference type="ChEBI" id="CHEBI:597326"/>
    </ligand>
</feature>
<dbReference type="InterPro" id="IPR010111">
    <property type="entry name" value="Kynureninase"/>
</dbReference>
<dbReference type="NCBIfam" id="TIGR01814">
    <property type="entry name" value="kynureninase"/>
    <property type="match status" value="1"/>
</dbReference>
<dbReference type="Proteomes" id="UP000291022">
    <property type="component" value="Unassembled WGS sequence"/>
</dbReference>
<dbReference type="Gene3D" id="3.90.1150.10">
    <property type="entry name" value="Aspartate Aminotransferase, domain 1"/>
    <property type="match status" value="1"/>
</dbReference>
<dbReference type="GO" id="GO:0097053">
    <property type="term" value="P:L-kynurenine catabolic process"/>
    <property type="evidence" value="ECO:0007669"/>
    <property type="project" value="UniProtKB-UniRule"/>
</dbReference>
<evidence type="ECO:0000256" key="3">
    <source>
        <dbReference type="ARBA" id="ARBA00022898"/>
    </source>
</evidence>
<dbReference type="GO" id="GO:0034354">
    <property type="term" value="P:'de novo' NAD+ biosynthetic process from L-tryptophan"/>
    <property type="evidence" value="ECO:0007669"/>
    <property type="project" value="UniProtKB-UniRule"/>
</dbReference>
<dbReference type="AlphaFoldDB" id="A0A452RQP9"/>
<reference evidence="7" key="2">
    <citation type="submission" date="2025-08" db="UniProtKB">
        <authorList>
            <consortium name="Ensembl"/>
        </authorList>
    </citation>
    <scope>IDENTIFICATION</scope>
</reference>
<dbReference type="UniPathway" id="UPA00334">
    <property type="reaction ID" value="UER00455"/>
</dbReference>
<dbReference type="GO" id="GO:0030429">
    <property type="term" value="F:kynureninase activity"/>
    <property type="evidence" value="ECO:0007669"/>
    <property type="project" value="UniProtKB-UniRule"/>
</dbReference>